<dbReference type="AlphaFoldDB" id="N4WAG8"/>
<dbReference type="Proteomes" id="UP000012283">
    <property type="component" value="Unassembled WGS sequence"/>
</dbReference>
<proteinExistence type="predicted"/>
<evidence type="ECO:0000313" key="2">
    <source>
        <dbReference type="Proteomes" id="UP000012283"/>
    </source>
</evidence>
<reference evidence="1 2" key="1">
    <citation type="submission" date="2013-03" db="EMBL/GenBank/DDBJ databases">
        <title>Draft genome sequence of Gracibacillus halophilus YIM-C55.5, a moderately halophilic and thermophilic organism from the Xiaochaidamu salt lake.</title>
        <authorList>
            <person name="Sugumar T."/>
            <person name="Polireddy D.R."/>
            <person name="Antony A."/>
            <person name="Madhava Y.R."/>
            <person name="Sivakumar N."/>
        </authorList>
    </citation>
    <scope>NUCLEOTIDE SEQUENCE [LARGE SCALE GENOMIC DNA]</scope>
    <source>
        <strain evidence="1 2">YIM-C55.5</strain>
    </source>
</reference>
<organism evidence="1 2">
    <name type="scientific">Gracilibacillus halophilus YIM-C55.5</name>
    <dbReference type="NCBI Taxonomy" id="1308866"/>
    <lineage>
        <taxon>Bacteria</taxon>
        <taxon>Bacillati</taxon>
        <taxon>Bacillota</taxon>
        <taxon>Bacilli</taxon>
        <taxon>Bacillales</taxon>
        <taxon>Bacillaceae</taxon>
        <taxon>Gracilibacillus</taxon>
    </lineage>
</organism>
<accession>N4WAG8</accession>
<protein>
    <submittedName>
        <fullName evidence="1">Uncharacterized protein</fullName>
    </submittedName>
</protein>
<evidence type="ECO:0000313" key="1">
    <source>
        <dbReference type="EMBL" id="ENH96274.1"/>
    </source>
</evidence>
<dbReference type="STRING" id="1308866.J416_11667"/>
<comment type="caution">
    <text evidence="1">The sequence shown here is derived from an EMBL/GenBank/DDBJ whole genome shotgun (WGS) entry which is preliminary data.</text>
</comment>
<dbReference type="RefSeq" id="WP_003471492.1">
    <property type="nucleotide sequence ID" value="NZ_APML01000053.1"/>
</dbReference>
<dbReference type="PATRIC" id="fig|1308866.3.peg.2357"/>
<keyword evidence="2" id="KW-1185">Reference proteome</keyword>
<name>N4WAG8_9BACI</name>
<gene>
    <name evidence="1" type="ORF">J416_11667</name>
</gene>
<sequence>MGFGKTQNNSFSPEALAEALSILVQDQEIEQEAELEAEQESEQESEVKGQFHVYNGNSYVKNSGNSYNRNDVTVVTVIVLVLVSIYLD</sequence>
<dbReference type="EMBL" id="APML01000053">
    <property type="protein sequence ID" value="ENH96274.1"/>
    <property type="molecule type" value="Genomic_DNA"/>
</dbReference>